<dbReference type="Gene3D" id="3.30.465.10">
    <property type="match status" value="1"/>
</dbReference>
<dbReference type="GO" id="GO:0071949">
    <property type="term" value="F:FAD binding"/>
    <property type="evidence" value="ECO:0007669"/>
    <property type="project" value="InterPro"/>
</dbReference>
<dbReference type="InterPro" id="IPR012951">
    <property type="entry name" value="BBE"/>
</dbReference>
<proteinExistence type="inferred from homology"/>
<dbReference type="InterPro" id="IPR016166">
    <property type="entry name" value="FAD-bd_PCMH"/>
</dbReference>
<dbReference type="InterPro" id="IPR016167">
    <property type="entry name" value="FAD-bd_PCMH_sub1"/>
</dbReference>
<keyword evidence="4" id="KW-0560">Oxidoreductase</keyword>
<dbReference type="SUPFAM" id="SSF56176">
    <property type="entry name" value="FAD-binding/transporter-associated domain-like"/>
    <property type="match status" value="1"/>
</dbReference>
<keyword evidence="7" id="KW-1185">Reference proteome</keyword>
<dbReference type="InterPro" id="IPR036318">
    <property type="entry name" value="FAD-bd_PCMH-like_sf"/>
</dbReference>
<protein>
    <submittedName>
        <fullName evidence="6">FAD binding domain-containing protein</fullName>
    </submittedName>
</protein>
<evidence type="ECO:0000313" key="6">
    <source>
        <dbReference type="EMBL" id="KAK3317099.1"/>
    </source>
</evidence>
<dbReference type="AlphaFoldDB" id="A0AAE0I2J5"/>
<keyword evidence="3" id="KW-0274">FAD</keyword>
<evidence type="ECO:0000256" key="2">
    <source>
        <dbReference type="ARBA" id="ARBA00022630"/>
    </source>
</evidence>
<accession>A0AAE0I2J5</accession>
<dbReference type="Pfam" id="PF01565">
    <property type="entry name" value="FAD_binding_4"/>
    <property type="match status" value="1"/>
</dbReference>
<reference evidence="6" key="2">
    <citation type="submission" date="2023-06" db="EMBL/GenBank/DDBJ databases">
        <authorList>
            <consortium name="Lawrence Berkeley National Laboratory"/>
            <person name="Haridas S."/>
            <person name="Hensen N."/>
            <person name="Bonometti L."/>
            <person name="Westerberg I."/>
            <person name="Brannstrom I.O."/>
            <person name="Guillou S."/>
            <person name="Cros-Aarteil S."/>
            <person name="Calhoun S."/>
            <person name="Kuo A."/>
            <person name="Mondo S."/>
            <person name="Pangilinan J."/>
            <person name="Riley R."/>
            <person name="Labutti K."/>
            <person name="Andreopoulos B."/>
            <person name="Lipzen A."/>
            <person name="Chen C."/>
            <person name="Yanf M."/>
            <person name="Daum C."/>
            <person name="Ng V."/>
            <person name="Clum A."/>
            <person name="Steindorff A."/>
            <person name="Ohm R."/>
            <person name="Martin F."/>
            <person name="Silar P."/>
            <person name="Natvig D."/>
            <person name="Lalanne C."/>
            <person name="Gautier V."/>
            <person name="Ament-Velasquez S.L."/>
            <person name="Kruys A."/>
            <person name="Hutchinson M.I."/>
            <person name="Powell A.J."/>
            <person name="Barry K."/>
            <person name="Miller A.N."/>
            <person name="Grigoriev I.V."/>
            <person name="Debuchy R."/>
            <person name="Gladieux P."/>
            <person name="Thoren M.H."/>
            <person name="Johannesson H."/>
        </authorList>
    </citation>
    <scope>NUCLEOTIDE SEQUENCE</scope>
    <source>
        <strain evidence="6">CBS 118394</strain>
    </source>
</reference>
<evidence type="ECO:0000256" key="4">
    <source>
        <dbReference type="ARBA" id="ARBA00023002"/>
    </source>
</evidence>
<dbReference type="Pfam" id="PF08031">
    <property type="entry name" value="BBE"/>
    <property type="match status" value="1"/>
</dbReference>
<dbReference type="Gene3D" id="3.30.43.10">
    <property type="entry name" value="Uridine Diphospho-n-acetylenolpyruvylglucosamine Reductase, domain 2"/>
    <property type="match status" value="1"/>
</dbReference>
<evidence type="ECO:0000256" key="1">
    <source>
        <dbReference type="ARBA" id="ARBA00005466"/>
    </source>
</evidence>
<comment type="caution">
    <text evidence="6">The sequence shown here is derived from an EMBL/GenBank/DDBJ whole genome shotgun (WGS) entry which is preliminary data.</text>
</comment>
<organism evidence="6 7">
    <name type="scientific">Apodospora peruviana</name>
    <dbReference type="NCBI Taxonomy" id="516989"/>
    <lineage>
        <taxon>Eukaryota</taxon>
        <taxon>Fungi</taxon>
        <taxon>Dikarya</taxon>
        <taxon>Ascomycota</taxon>
        <taxon>Pezizomycotina</taxon>
        <taxon>Sordariomycetes</taxon>
        <taxon>Sordariomycetidae</taxon>
        <taxon>Sordariales</taxon>
        <taxon>Lasiosphaeriaceae</taxon>
        <taxon>Apodospora</taxon>
    </lineage>
</organism>
<dbReference type="InterPro" id="IPR006094">
    <property type="entry name" value="Oxid_FAD_bind_N"/>
</dbReference>
<feature type="domain" description="FAD-binding PCMH-type" evidence="5">
    <location>
        <begin position="62"/>
        <end position="228"/>
    </location>
</feature>
<dbReference type="Proteomes" id="UP001283341">
    <property type="component" value="Unassembled WGS sequence"/>
</dbReference>
<dbReference type="PROSITE" id="PS51387">
    <property type="entry name" value="FAD_PCMH"/>
    <property type="match status" value="1"/>
</dbReference>
<dbReference type="InterPro" id="IPR050416">
    <property type="entry name" value="FAD-linked_Oxidoreductase"/>
</dbReference>
<comment type="similarity">
    <text evidence="1">Belongs to the oxygen-dependent FAD-linked oxidoreductase family.</text>
</comment>
<dbReference type="EMBL" id="JAUEDM010000005">
    <property type="protein sequence ID" value="KAK3317099.1"/>
    <property type="molecule type" value="Genomic_DNA"/>
</dbReference>
<dbReference type="Gene3D" id="3.40.462.20">
    <property type="match status" value="1"/>
</dbReference>
<dbReference type="GO" id="GO:0016491">
    <property type="term" value="F:oxidoreductase activity"/>
    <property type="evidence" value="ECO:0007669"/>
    <property type="project" value="UniProtKB-KW"/>
</dbReference>
<evidence type="ECO:0000259" key="5">
    <source>
        <dbReference type="PROSITE" id="PS51387"/>
    </source>
</evidence>
<evidence type="ECO:0000313" key="7">
    <source>
        <dbReference type="Proteomes" id="UP001283341"/>
    </source>
</evidence>
<gene>
    <name evidence="6" type="ORF">B0H66DRAFT_605359</name>
</gene>
<dbReference type="PANTHER" id="PTHR42973:SF7">
    <property type="entry name" value="FAD-BINDING PCMH-TYPE DOMAIN-CONTAINING PROTEIN"/>
    <property type="match status" value="1"/>
</dbReference>
<name>A0AAE0I2J5_9PEZI</name>
<dbReference type="InterPro" id="IPR016169">
    <property type="entry name" value="FAD-bd_PCMH_sub2"/>
</dbReference>
<reference evidence="6" key="1">
    <citation type="journal article" date="2023" name="Mol. Phylogenet. Evol.">
        <title>Genome-scale phylogeny and comparative genomics of the fungal order Sordariales.</title>
        <authorList>
            <person name="Hensen N."/>
            <person name="Bonometti L."/>
            <person name="Westerberg I."/>
            <person name="Brannstrom I.O."/>
            <person name="Guillou S."/>
            <person name="Cros-Aarteil S."/>
            <person name="Calhoun S."/>
            <person name="Haridas S."/>
            <person name="Kuo A."/>
            <person name="Mondo S."/>
            <person name="Pangilinan J."/>
            <person name="Riley R."/>
            <person name="LaButti K."/>
            <person name="Andreopoulos B."/>
            <person name="Lipzen A."/>
            <person name="Chen C."/>
            <person name="Yan M."/>
            <person name="Daum C."/>
            <person name="Ng V."/>
            <person name="Clum A."/>
            <person name="Steindorff A."/>
            <person name="Ohm R.A."/>
            <person name="Martin F."/>
            <person name="Silar P."/>
            <person name="Natvig D.O."/>
            <person name="Lalanne C."/>
            <person name="Gautier V."/>
            <person name="Ament-Velasquez S.L."/>
            <person name="Kruys A."/>
            <person name="Hutchinson M.I."/>
            <person name="Powell A.J."/>
            <person name="Barry K."/>
            <person name="Miller A.N."/>
            <person name="Grigoriev I.V."/>
            <person name="Debuchy R."/>
            <person name="Gladieux P."/>
            <person name="Hiltunen Thoren M."/>
            <person name="Johannesson H."/>
        </authorList>
    </citation>
    <scope>NUCLEOTIDE SEQUENCE</scope>
    <source>
        <strain evidence="6">CBS 118394</strain>
    </source>
</reference>
<keyword evidence="2" id="KW-0285">Flavoprotein</keyword>
<sequence length="473" mass="51065">MASFTANNDHRHAIIPFDAAQDAQAGGSKVIEALVSNVPGLKLFTRTSPRFEALRAVYNTLITSQPLVVCRPTTVEQVQGIVKTVARSGTQIAVRCGGHDVWGRGCVADSVTIDMRELDSQKLAEDKTSITVGGGVTSDNFVAFLDTHGLCTAQGTASTVGWTGWALWGGYGPFNDYVGLGVDNILAAKVVTADGSLVQADDELLWGIRGAGGNLGVIVETQVKVYSMPKILAGFIGYAWEDAEKVLLGLQQLLDQGAPDALCVQMGFMKSEWGLGATLIFIWPDSENLAEGRKWMDKVTSLGTVVVNTTSETTFQQFRSRLPDYDPANVYTRSASFPKFTSATVRQILKQIEAIPDETKQYVAVAHIGHGKGTRPNPASCFGTRQPHVLLHINACEDEPAEMEGGAVPWVDTLVSNLRATGELMKPAYVSFMGEDESTHESFGDNWGRLKQLKKRVDGKDVFGTAQPRLPVA</sequence>
<dbReference type="PANTHER" id="PTHR42973">
    <property type="entry name" value="BINDING OXIDOREDUCTASE, PUTATIVE (AFU_ORTHOLOGUE AFUA_1G17690)-RELATED"/>
    <property type="match status" value="1"/>
</dbReference>
<evidence type="ECO:0000256" key="3">
    <source>
        <dbReference type="ARBA" id="ARBA00022827"/>
    </source>
</evidence>